<proteinExistence type="predicted"/>
<evidence type="ECO:0000313" key="2">
    <source>
        <dbReference type="Proteomes" id="UP000078046"/>
    </source>
</evidence>
<organism evidence="1 2">
    <name type="scientific">Intoshia linei</name>
    <dbReference type="NCBI Taxonomy" id="1819745"/>
    <lineage>
        <taxon>Eukaryota</taxon>
        <taxon>Metazoa</taxon>
        <taxon>Spiralia</taxon>
        <taxon>Lophotrochozoa</taxon>
        <taxon>Mesozoa</taxon>
        <taxon>Orthonectida</taxon>
        <taxon>Rhopaluridae</taxon>
        <taxon>Intoshia</taxon>
    </lineage>
</organism>
<comment type="caution">
    <text evidence="1">The sequence shown here is derived from an EMBL/GenBank/DDBJ whole genome shotgun (WGS) entry which is preliminary data.</text>
</comment>
<protein>
    <submittedName>
        <fullName evidence="1">Uncharacterized protein</fullName>
    </submittedName>
</protein>
<dbReference type="AlphaFoldDB" id="A0A177B4J2"/>
<accession>A0A177B4J2</accession>
<sequence>MDNTIEIYDLDNYNKSVLYSINDLPQIAHVYFSKEMTKVLTKNALKKGYKVLVTLKKITHSFLCGYEKCFYTDEEDGSQHFSETLFLIDKPHAIKILFEPITKKSIWVDFIKKSRLEKEIKPYRYHIEENLNENIVTIKKKKNSMSSNFMDIYKTVKGYGKM</sequence>
<dbReference type="EMBL" id="LWCA01000321">
    <property type="protein sequence ID" value="OAF69195.1"/>
    <property type="molecule type" value="Genomic_DNA"/>
</dbReference>
<evidence type="ECO:0000313" key="1">
    <source>
        <dbReference type="EMBL" id="OAF69195.1"/>
    </source>
</evidence>
<keyword evidence="2" id="KW-1185">Reference proteome</keyword>
<dbReference type="Proteomes" id="UP000078046">
    <property type="component" value="Unassembled WGS sequence"/>
</dbReference>
<reference evidence="1 2" key="1">
    <citation type="submission" date="2016-04" db="EMBL/GenBank/DDBJ databases">
        <title>The genome of Intoshia linei affirms orthonectids as highly simplified spiralians.</title>
        <authorList>
            <person name="Mikhailov K.V."/>
            <person name="Slusarev G.S."/>
            <person name="Nikitin M.A."/>
            <person name="Logacheva M.D."/>
            <person name="Penin A."/>
            <person name="Aleoshin V."/>
            <person name="Panchin Y.V."/>
        </authorList>
    </citation>
    <scope>NUCLEOTIDE SEQUENCE [LARGE SCALE GENOMIC DNA]</scope>
    <source>
        <strain evidence="1">Intl2013</strain>
        <tissue evidence="1">Whole animal</tissue>
    </source>
</reference>
<gene>
    <name evidence="1" type="ORF">A3Q56_03013</name>
</gene>
<name>A0A177B4J2_9BILA</name>